<sequence>MVASAVLYFFLAFGSGGGRLVAGCFLFFEAGNGRAGKDGKMLGTAPCARATLLGTSSRIFPPSSAKYLFFKIMSSVKCFLHTASLGPIARFLRGIARAQASRSLGSDGALNKLTFSLQLG</sequence>
<feature type="transmembrane region" description="Helical" evidence="1">
    <location>
        <begin position="6"/>
        <end position="28"/>
    </location>
</feature>
<evidence type="ECO:0000256" key="1">
    <source>
        <dbReference type="SAM" id="Phobius"/>
    </source>
</evidence>
<name>A0A6B0UNP6_IXORI</name>
<protein>
    <submittedName>
        <fullName evidence="2">Putative secreted protein</fullName>
    </submittedName>
</protein>
<keyword evidence="1" id="KW-0812">Transmembrane</keyword>
<dbReference type="AlphaFoldDB" id="A0A6B0UNP6"/>
<organism evidence="2">
    <name type="scientific">Ixodes ricinus</name>
    <name type="common">Common tick</name>
    <name type="synonym">Acarus ricinus</name>
    <dbReference type="NCBI Taxonomy" id="34613"/>
    <lineage>
        <taxon>Eukaryota</taxon>
        <taxon>Metazoa</taxon>
        <taxon>Ecdysozoa</taxon>
        <taxon>Arthropoda</taxon>
        <taxon>Chelicerata</taxon>
        <taxon>Arachnida</taxon>
        <taxon>Acari</taxon>
        <taxon>Parasitiformes</taxon>
        <taxon>Ixodida</taxon>
        <taxon>Ixodoidea</taxon>
        <taxon>Ixodidae</taxon>
        <taxon>Ixodinae</taxon>
        <taxon>Ixodes</taxon>
    </lineage>
</organism>
<reference evidence="2" key="1">
    <citation type="submission" date="2019-12" db="EMBL/GenBank/DDBJ databases">
        <title>An insight into the sialome of adult female Ixodes ricinus ticks feeding for 6 days.</title>
        <authorList>
            <person name="Perner J."/>
            <person name="Ribeiro J.M.C."/>
        </authorList>
    </citation>
    <scope>NUCLEOTIDE SEQUENCE</scope>
    <source>
        <strain evidence="2">Semi-engorged</strain>
        <tissue evidence="2">Salivary glands</tissue>
    </source>
</reference>
<accession>A0A6B0UNP6</accession>
<keyword evidence="1" id="KW-1133">Transmembrane helix</keyword>
<proteinExistence type="predicted"/>
<evidence type="ECO:0000313" key="2">
    <source>
        <dbReference type="EMBL" id="MXU91154.1"/>
    </source>
</evidence>
<keyword evidence="1" id="KW-0472">Membrane</keyword>
<dbReference type="EMBL" id="GIFC01009071">
    <property type="protein sequence ID" value="MXU91154.1"/>
    <property type="molecule type" value="Transcribed_RNA"/>
</dbReference>